<evidence type="ECO:0000313" key="3">
    <source>
        <dbReference type="Proteomes" id="UP001295423"/>
    </source>
</evidence>
<protein>
    <submittedName>
        <fullName evidence="2">Uncharacterized protein</fullName>
    </submittedName>
</protein>
<feature type="region of interest" description="Disordered" evidence="1">
    <location>
        <begin position="1"/>
        <end position="42"/>
    </location>
</feature>
<dbReference type="AlphaFoldDB" id="A0AAD2FHL1"/>
<gene>
    <name evidence="2" type="ORF">CYCCA115_LOCUS2828</name>
</gene>
<proteinExistence type="predicted"/>
<organism evidence="2 3">
    <name type="scientific">Cylindrotheca closterium</name>
    <dbReference type="NCBI Taxonomy" id="2856"/>
    <lineage>
        <taxon>Eukaryota</taxon>
        <taxon>Sar</taxon>
        <taxon>Stramenopiles</taxon>
        <taxon>Ochrophyta</taxon>
        <taxon>Bacillariophyta</taxon>
        <taxon>Bacillariophyceae</taxon>
        <taxon>Bacillariophycidae</taxon>
        <taxon>Bacillariales</taxon>
        <taxon>Bacillariaceae</taxon>
        <taxon>Cylindrotheca</taxon>
    </lineage>
</organism>
<dbReference type="Proteomes" id="UP001295423">
    <property type="component" value="Unassembled WGS sequence"/>
</dbReference>
<name>A0AAD2FHL1_9STRA</name>
<dbReference type="EMBL" id="CAKOGP040000224">
    <property type="protein sequence ID" value="CAJ1932422.1"/>
    <property type="molecule type" value="Genomic_DNA"/>
</dbReference>
<evidence type="ECO:0000313" key="2">
    <source>
        <dbReference type="EMBL" id="CAJ1932422.1"/>
    </source>
</evidence>
<reference evidence="2" key="1">
    <citation type="submission" date="2023-08" db="EMBL/GenBank/DDBJ databases">
        <authorList>
            <person name="Audoor S."/>
            <person name="Bilcke G."/>
        </authorList>
    </citation>
    <scope>NUCLEOTIDE SEQUENCE</scope>
</reference>
<sequence>MLKSTFITSMLARSPSARNERGESIPKEMNSQQRRNKSATKKVSFHPIVQCRPVFALSNAEKNAVWYTDAHFTAAREREESIRNSLSLHHGLFVQNEDDLNAQGILTQSDVWKKIRAIDDSVLDVLGEQDVQEARFNLSKNKKTRKRGKGRDGSLAVFSLNMAKIAKVYRSHSQQALKEAQSRARRHEQHLKEIAYNPSMPSLSFSRGRLSNNTVAINTLPKKIGPREQIIRARLASRDSFPLVSACANPAA</sequence>
<keyword evidence="3" id="KW-1185">Reference proteome</keyword>
<comment type="caution">
    <text evidence="2">The sequence shown here is derived from an EMBL/GenBank/DDBJ whole genome shotgun (WGS) entry which is preliminary data.</text>
</comment>
<accession>A0AAD2FHL1</accession>
<evidence type="ECO:0000256" key="1">
    <source>
        <dbReference type="SAM" id="MobiDB-lite"/>
    </source>
</evidence>